<evidence type="ECO:0000313" key="2">
    <source>
        <dbReference type="EMBL" id="KAJ3652346.1"/>
    </source>
</evidence>
<dbReference type="InterPro" id="IPR036865">
    <property type="entry name" value="CRAL-TRIO_dom_sf"/>
</dbReference>
<dbReference type="PANTHER" id="PTHR10174:SF230">
    <property type="entry name" value="ALPHA-TOCOPHEROL TRANSFER PROTEIN-LIKE"/>
    <property type="match status" value="1"/>
</dbReference>
<dbReference type="Pfam" id="PF00650">
    <property type="entry name" value="CRAL_TRIO"/>
    <property type="match status" value="1"/>
</dbReference>
<dbReference type="CDD" id="cd00170">
    <property type="entry name" value="SEC14"/>
    <property type="match status" value="1"/>
</dbReference>
<dbReference type="EMBL" id="JALNTZ010000005">
    <property type="protein sequence ID" value="KAJ3652346.1"/>
    <property type="molecule type" value="Genomic_DNA"/>
</dbReference>
<dbReference type="Proteomes" id="UP001168821">
    <property type="component" value="Unassembled WGS sequence"/>
</dbReference>
<dbReference type="Gene3D" id="3.40.525.10">
    <property type="entry name" value="CRAL-TRIO lipid binding domain"/>
    <property type="match status" value="1"/>
</dbReference>
<dbReference type="PRINTS" id="PR00180">
    <property type="entry name" value="CRETINALDHBP"/>
</dbReference>
<name>A0AA38IDP4_9CUCU</name>
<dbReference type="PANTHER" id="PTHR10174">
    <property type="entry name" value="ALPHA-TOCOPHEROL TRANSFER PROTEIN-RELATED"/>
    <property type="match status" value="1"/>
</dbReference>
<evidence type="ECO:0000313" key="3">
    <source>
        <dbReference type="Proteomes" id="UP001168821"/>
    </source>
</evidence>
<dbReference type="PROSITE" id="PS50191">
    <property type="entry name" value="CRAL_TRIO"/>
    <property type="match status" value="1"/>
</dbReference>
<accession>A0AA38IDP4</accession>
<dbReference type="GO" id="GO:1902936">
    <property type="term" value="F:phosphatidylinositol bisphosphate binding"/>
    <property type="evidence" value="ECO:0007669"/>
    <property type="project" value="TreeGrafter"/>
</dbReference>
<reference evidence="2" key="1">
    <citation type="journal article" date="2023" name="G3 (Bethesda)">
        <title>Whole genome assemblies of Zophobas morio and Tenebrio molitor.</title>
        <authorList>
            <person name="Kaur S."/>
            <person name="Stinson S.A."/>
            <person name="diCenzo G.C."/>
        </authorList>
    </citation>
    <scope>NUCLEOTIDE SEQUENCE</scope>
    <source>
        <strain evidence="2">QUZm001</strain>
    </source>
</reference>
<proteinExistence type="predicted"/>
<dbReference type="GO" id="GO:0016020">
    <property type="term" value="C:membrane"/>
    <property type="evidence" value="ECO:0007669"/>
    <property type="project" value="TreeGrafter"/>
</dbReference>
<sequence length="307" mass="35715">MILEKPSAQLQMLIRTKCNENVETRNQDLENIKEWLRKQPHLPDTWDDEMLLAYLRNCNFSLEKTKTKLDKFFSIKHALPEIFADYDITRPELQECLRGVQIYTSPRLTSEGYRVHFVRVVDSEPDNINLITFLKLVIMIAQAYLKSEDVEAAGEVQIVDASFFSYKHFAQITPTFAKKLLTLVQNAFAYKIKQFHVINAPALVDPLLKVVSPFLKQKLRNRIYLHRNVESLVDHVPKDMTPEEFGGNAGKMKPHMDKLIELISGEFNSWLKQQELLKSDETKRIVRPQWCEDVFGLDGSFKMLNID</sequence>
<feature type="domain" description="CRAL-TRIO" evidence="1">
    <location>
        <begin position="90"/>
        <end position="253"/>
    </location>
</feature>
<comment type="caution">
    <text evidence="2">The sequence shown here is derived from an EMBL/GenBank/DDBJ whole genome shotgun (WGS) entry which is preliminary data.</text>
</comment>
<dbReference type="InterPro" id="IPR001251">
    <property type="entry name" value="CRAL-TRIO_dom"/>
</dbReference>
<protein>
    <recommendedName>
        <fullName evidence="1">CRAL-TRIO domain-containing protein</fullName>
    </recommendedName>
</protein>
<evidence type="ECO:0000259" key="1">
    <source>
        <dbReference type="PROSITE" id="PS50191"/>
    </source>
</evidence>
<dbReference type="Gene3D" id="1.10.8.20">
    <property type="entry name" value="N-terminal domain of phosphatidylinositol transfer protein sec14p"/>
    <property type="match status" value="1"/>
</dbReference>
<keyword evidence="3" id="KW-1185">Reference proteome</keyword>
<dbReference type="SMART" id="SM00516">
    <property type="entry name" value="SEC14"/>
    <property type="match status" value="1"/>
</dbReference>
<dbReference type="InterPro" id="IPR036273">
    <property type="entry name" value="CRAL/TRIO_N_dom_sf"/>
</dbReference>
<dbReference type="SUPFAM" id="SSF46938">
    <property type="entry name" value="CRAL/TRIO N-terminal domain"/>
    <property type="match status" value="1"/>
</dbReference>
<dbReference type="AlphaFoldDB" id="A0AA38IDP4"/>
<gene>
    <name evidence="2" type="ORF">Zmor_018321</name>
</gene>
<organism evidence="2 3">
    <name type="scientific">Zophobas morio</name>
    <dbReference type="NCBI Taxonomy" id="2755281"/>
    <lineage>
        <taxon>Eukaryota</taxon>
        <taxon>Metazoa</taxon>
        <taxon>Ecdysozoa</taxon>
        <taxon>Arthropoda</taxon>
        <taxon>Hexapoda</taxon>
        <taxon>Insecta</taxon>
        <taxon>Pterygota</taxon>
        <taxon>Neoptera</taxon>
        <taxon>Endopterygota</taxon>
        <taxon>Coleoptera</taxon>
        <taxon>Polyphaga</taxon>
        <taxon>Cucujiformia</taxon>
        <taxon>Tenebrionidae</taxon>
        <taxon>Zophobas</taxon>
    </lineage>
</organism>
<dbReference type="SUPFAM" id="SSF52087">
    <property type="entry name" value="CRAL/TRIO domain"/>
    <property type="match status" value="1"/>
</dbReference>